<feature type="compositionally biased region" description="Basic residues" evidence="1">
    <location>
        <begin position="59"/>
        <end position="74"/>
    </location>
</feature>
<reference evidence="2" key="1">
    <citation type="journal article" date="2019" name="Sci. Rep.">
        <title>Draft genome of Tanacetum cinerariifolium, the natural source of mosquito coil.</title>
        <authorList>
            <person name="Yamashiro T."/>
            <person name="Shiraishi A."/>
            <person name="Satake H."/>
            <person name="Nakayama K."/>
        </authorList>
    </citation>
    <scope>NUCLEOTIDE SEQUENCE</scope>
</reference>
<comment type="caution">
    <text evidence="2">The sequence shown here is derived from an EMBL/GenBank/DDBJ whole genome shotgun (WGS) entry which is preliminary data.</text>
</comment>
<name>A0A699IXL3_TANCI</name>
<dbReference type="EMBL" id="BKCJ010345165">
    <property type="protein sequence ID" value="GEZ94085.1"/>
    <property type="molecule type" value="Genomic_DNA"/>
</dbReference>
<organism evidence="2">
    <name type="scientific">Tanacetum cinerariifolium</name>
    <name type="common">Dalmatian daisy</name>
    <name type="synonym">Chrysanthemum cinerariifolium</name>
    <dbReference type="NCBI Taxonomy" id="118510"/>
    <lineage>
        <taxon>Eukaryota</taxon>
        <taxon>Viridiplantae</taxon>
        <taxon>Streptophyta</taxon>
        <taxon>Embryophyta</taxon>
        <taxon>Tracheophyta</taxon>
        <taxon>Spermatophyta</taxon>
        <taxon>Magnoliopsida</taxon>
        <taxon>eudicotyledons</taxon>
        <taxon>Gunneridae</taxon>
        <taxon>Pentapetalae</taxon>
        <taxon>asterids</taxon>
        <taxon>campanulids</taxon>
        <taxon>Asterales</taxon>
        <taxon>Asteraceae</taxon>
        <taxon>Asteroideae</taxon>
        <taxon>Anthemideae</taxon>
        <taxon>Anthemidinae</taxon>
        <taxon>Tanacetum</taxon>
    </lineage>
</organism>
<protein>
    <submittedName>
        <fullName evidence="2">Uncharacterized protein</fullName>
    </submittedName>
</protein>
<gene>
    <name evidence="2" type="ORF">Tci_566058</name>
</gene>
<feature type="region of interest" description="Disordered" evidence="1">
    <location>
        <begin position="21"/>
        <end position="74"/>
    </location>
</feature>
<accession>A0A699IXL3</accession>
<dbReference type="AlphaFoldDB" id="A0A699IXL3"/>
<feature type="compositionally biased region" description="Basic and acidic residues" evidence="1">
    <location>
        <begin position="25"/>
        <end position="34"/>
    </location>
</feature>
<evidence type="ECO:0000313" key="2">
    <source>
        <dbReference type="EMBL" id="GEZ94085.1"/>
    </source>
</evidence>
<proteinExistence type="predicted"/>
<evidence type="ECO:0000256" key="1">
    <source>
        <dbReference type="SAM" id="MobiDB-lite"/>
    </source>
</evidence>
<sequence>MTNQAMLDSVAYKTYYAIASGAEPLESKRPKTKFDSAISSEETPSKKKPTKDMKDVPSKKKPTSKPKLTKKKTT</sequence>
<feature type="non-terminal residue" evidence="2">
    <location>
        <position position="74"/>
    </location>
</feature>